<dbReference type="Pfam" id="PF22725">
    <property type="entry name" value="GFO_IDH_MocA_C3"/>
    <property type="match status" value="1"/>
</dbReference>
<dbReference type="PANTHER" id="PTHR43377:SF1">
    <property type="entry name" value="BILIVERDIN REDUCTASE A"/>
    <property type="match status" value="1"/>
</dbReference>
<accession>A0AAT9FKC8</accession>
<dbReference type="Gene3D" id="3.30.360.10">
    <property type="entry name" value="Dihydrodipicolinate Reductase, domain 2"/>
    <property type="match status" value="1"/>
</dbReference>
<organism evidence="3">
    <name type="scientific">Oceaniferula spumae</name>
    <dbReference type="NCBI Taxonomy" id="2979115"/>
    <lineage>
        <taxon>Bacteria</taxon>
        <taxon>Pseudomonadati</taxon>
        <taxon>Verrucomicrobiota</taxon>
        <taxon>Verrucomicrobiia</taxon>
        <taxon>Verrucomicrobiales</taxon>
        <taxon>Verrucomicrobiaceae</taxon>
        <taxon>Oceaniferula</taxon>
    </lineage>
</organism>
<dbReference type="Gene3D" id="3.40.50.720">
    <property type="entry name" value="NAD(P)-binding Rossmann-like Domain"/>
    <property type="match status" value="1"/>
</dbReference>
<dbReference type="InterPro" id="IPR036291">
    <property type="entry name" value="NAD(P)-bd_dom_sf"/>
</dbReference>
<sequence>MDLRAGVAGAGAMGRNHARVFSLLEGVELAAVYDQDKKRAADVAAEFGGIAVDSLDAFAEVVDAATVAVPTVAHRSVGCELMEKGVDVLMEKPIADTLDDATALIETSQKHGRILQVGHIERFNPVMRELEDRLKEARFIEAHRLSPFPNRSIDIGVVLDLMIHDLEIILHLVRSPIVSVDAVGVAVMTAREDIANARIRFENGCVANVTASRISPERMRKIRVFQGDCYLSLDYQEQSAGMYRMGKEGVEKVEVNVEKDEPLKRELASFVECSKKGKAPEVSGQQGAAALDLALDITNRITSSFNK</sequence>
<evidence type="ECO:0000259" key="1">
    <source>
        <dbReference type="Pfam" id="PF01408"/>
    </source>
</evidence>
<evidence type="ECO:0000313" key="3">
    <source>
        <dbReference type="EMBL" id="BDS06391.1"/>
    </source>
</evidence>
<dbReference type="InterPro" id="IPR051450">
    <property type="entry name" value="Gfo/Idh/MocA_Oxidoreductases"/>
</dbReference>
<dbReference type="Pfam" id="PF01408">
    <property type="entry name" value="GFO_IDH_MocA"/>
    <property type="match status" value="1"/>
</dbReference>
<dbReference type="AlphaFoldDB" id="A0AAT9FKC8"/>
<name>A0AAT9FKC8_9BACT</name>
<protein>
    <submittedName>
        <fullName evidence="3">UDP-N-acetylglucosamine 3-dehydrogenase</fullName>
    </submittedName>
</protein>
<reference evidence="3" key="1">
    <citation type="submission" date="2024-07" db="EMBL/GenBank/DDBJ databases">
        <title>Complete genome sequence of Verrucomicrobiaceae bacterium NT6N.</title>
        <authorList>
            <person name="Huang C."/>
            <person name="Takami H."/>
            <person name="Hamasaki K."/>
        </authorList>
    </citation>
    <scope>NUCLEOTIDE SEQUENCE</scope>
    <source>
        <strain evidence="3">NT6N</strain>
    </source>
</reference>
<evidence type="ECO:0000259" key="2">
    <source>
        <dbReference type="Pfam" id="PF22725"/>
    </source>
</evidence>
<dbReference type="GO" id="GO:0000166">
    <property type="term" value="F:nucleotide binding"/>
    <property type="evidence" value="ECO:0007669"/>
    <property type="project" value="InterPro"/>
</dbReference>
<dbReference type="EMBL" id="AP026866">
    <property type="protein sequence ID" value="BDS06391.1"/>
    <property type="molecule type" value="Genomic_DNA"/>
</dbReference>
<dbReference type="InterPro" id="IPR000683">
    <property type="entry name" value="Gfo/Idh/MocA-like_OxRdtase_N"/>
</dbReference>
<dbReference type="PANTHER" id="PTHR43377">
    <property type="entry name" value="BILIVERDIN REDUCTASE A"/>
    <property type="match status" value="1"/>
</dbReference>
<dbReference type="SUPFAM" id="SSF51735">
    <property type="entry name" value="NAD(P)-binding Rossmann-fold domains"/>
    <property type="match status" value="1"/>
</dbReference>
<gene>
    <name evidence="3" type="primary">gnnA</name>
    <name evidence="3" type="ORF">NT6N_14310</name>
</gene>
<feature type="domain" description="Gfo/Idh/MocA-like oxidoreductase N-terminal" evidence="1">
    <location>
        <begin position="4"/>
        <end position="119"/>
    </location>
</feature>
<dbReference type="KEGG" id="osu:NT6N_14310"/>
<proteinExistence type="predicted"/>
<feature type="domain" description="GFO/IDH/MocA-like oxidoreductase" evidence="2">
    <location>
        <begin position="154"/>
        <end position="224"/>
    </location>
</feature>
<dbReference type="InterPro" id="IPR055170">
    <property type="entry name" value="GFO_IDH_MocA-like_dom"/>
</dbReference>
<dbReference type="SUPFAM" id="SSF55347">
    <property type="entry name" value="Glyceraldehyde-3-phosphate dehydrogenase-like, C-terminal domain"/>
    <property type="match status" value="1"/>
</dbReference>